<dbReference type="KEGG" id="vg:55412383"/>
<evidence type="ECO:0000313" key="1">
    <source>
        <dbReference type="EMBL" id="BAQ94136.1"/>
    </source>
</evidence>
<dbReference type="RefSeq" id="YP_009777678.1">
    <property type="nucleotide sequence ID" value="NC_047701.1"/>
</dbReference>
<proteinExistence type="predicted"/>
<reference evidence="1 2" key="1">
    <citation type="journal article" date="2013" name="PLoS Genet.">
        <title>Expanding the Marine Virosphere Using Metagenomics.</title>
        <authorList>
            <person name="Mizuno C.M."/>
            <person name="Rodriguez-Valera F."/>
            <person name="Kimes N.E."/>
            <person name="Ghai R."/>
        </authorList>
    </citation>
    <scope>NUCLEOTIDE SEQUENCE [LARGE SCALE GENOMIC DNA]</scope>
    <source>
        <strain evidence="1">UvMED-CGR-C97-MedDCM-OCT-S42-C7</strain>
    </source>
</reference>
<dbReference type="GeneID" id="55412383"/>
<dbReference type="Proteomes" id="UP000505269">
    <property type="component" value="Segment"/>
</dbReference>
<sequence length="80" mass="9348">MKLNEIVKITEIFTGRKTPCNISKFLEEEFYYSQSKGVNIPIGEMDLFHYINSTNKEFRDMDVNKTALNQLREIKNIIGS</sequence>
<accession>A0A6S4PI97</accession>
<keyword evidence="2" id="KW-1185">Reference proteome</keyword>
<protein>
    <submittedName>
        <fullName evidence="1">Uncharacterized protein</fullName>
    </submittedName>
</protein>
<organism evidence="1 2">
    <name type="scientific">uncultured phage_MedDCM-OCT-S42-C7</name>
    <dbReference type="NCBI Taxonomy" id="2741073"/>
    <lineage>
        <taxon>Viruses</taxon>
        <taxon>Duplodnaviria</taxon>
        <taxon>Heunggongvirae</taxon>
        <taxon>Uroviricota</taxon>
        <taxon>Caudoviricetes</taxon>
        <taxon>Autographivirales</taxon>
        <taxon>Sieqvirus</taxon>
        <taxon>Sieqvirus S42C7</taxon>
    </lineage>
</organism>
<name>A0A6S4PI97_9CAUD</name>
<evidence type="ECO:0000313" key="2">
    <source>
        <dbReference type="Proteomes" id="UP000505269"/>
    </source>
</evidence>
<dbReference type="EMBL" id="AP013541">
    <property type="protein sequence ID" value="BAQ94136.1"/>
    <property type="molecule type" value="Genomic_DNA"/>
</dbReference>